<evidence type="ECO:0000256" key="1">
    <source>
        <dbReference type="SAM" id="Phobius"/>
    </source>
</evidence>
<feature type="transmembrane region" description="Helical" evidence="1">
    <location>
        <begin position="6"/>
        <end position="27"/>
    </location>
</feature>
<dbReference type="STRING" id="414684.RC1_1726"/>
<gene>
    <name evidence="2" type="ordered locus">RC1_1726</name>
</gene>
<keyword evidence="3" id="KW-1185">Reference proteome</keyword>
<keyword evidence="1" id="KW-0812">Transmembrane</keyword>
<accession>B6ITA6</accession>
<name>B6ITA6_RHOCS</name>
<evidence type="ECO:0000313" key="2">
    <source>
        <dbReference type="EMBL" id="ACI99124.1"/>
    </source>
</evidence>
<reference evidence="2 3" key="1">
    <citation type="journal article" date="2010" name="BMC Genomics">
        <title>Metabolic flexibility revealed in the genome of the cyst-forming alpha-1 proteobacterium Rhodospirillum centenum.</title>
        <authorList>
            <person name="Lu Y.K."/>
            <person name="Marden J."/>
            <person name="Han M."/>
            <person name="Swingley W.D."/>
            <person name="Mastrian S.D."/>
            <person name="Chowdhury S.R."/>
            <person name="Hao J."/>
            <person name="Helmy T."/>
            <person name="Kim S."/>
            <person name="Kurdoglu A.A."/>
            <person name="Matthies H.J."/>
            <person name="Rollo D."/>
            <person name="Stothard P."/>
            <person name="Blankenship R.E."/>
            <person name="Bauer C.E."/>
            <person name="Touchman J.W."/>
        </authorList>
    </citation>
    <scope>NUCLEOTIDE SEQUENCE [LARGE SCALE GENOMIC DNA]</scope>
    <source>
        <strain evidence="3">ATCC 51521 / SW</strain>
    </source>
</reference>
<dbReference type="AlphaFoldDB" id="B6ITA6"/>
<dbReference type="Proteomes" id="UP000001591">
    <property type="component" value="Chromosome"/>
</dbReference>
<organism evidence="2 3">
    <name type="scientific">Rhodospirillum centenum (strain ATCC 51521 / SW)</name>
    <dbReference type="NCBI Taxonomy" id="414684"/>
    <lineage>
        <taxon>Bacteria</taxon>
        <taxon>Pseudomonadati</taxon>
        <taxon>Pseudomonadota</taxon>
        <taxon>Alphaproteobacteria</taxon>
        <taxon>Rhodospirillales</taxon>
        <taxon>Rhodospirillaceae</taxon>
        <taxon>Rhodospirillum</taxon>
    </lineage>
</organism>
<dbReference type="HOGENOM" id="CLU_2191570_0_0_5"/>
<evidence type="ECO:0000313" key="3">
    <source>
        <dbReference type="Proteomes" id="UP000001591"/>
    </source>
</evidence>
<proteinExistence type="predicted"/>
<keyword evidence="1" id="KW-0472">Membrane</keyword>
<keyword evidence="1" id="KW-1133">Transmembrane helix</keyword>
<dbReference type="KEGG" id="rce:RC1_1726"/>
<dbReference type="EMBL" id="CP000613">
    <property type="protein sequence ID" value="ACI99124.1"/>
    <property type="molecule type" value="Genomic_DNA"/>
</dbReference>
<protein>
    <submittedName>
        <fullName evidence="2">Uncharacterized protein</fullName>
    </submittedName>
</protein>
<sequence>MQAMKTLLAVMGVLIVLGFAFVGFEIYQRATDPDHPRAFGRAAPTAAGTPAAVVDAGTGTLLPAGSRIGQMLVLNNRVLYHVTLPDGSEQIQLLDPANGRVRIAVTAPPSMAAGPAATP</sequence>